<evidence type="ECO:0000256" key="2">
    <source>
        <dbReference type="ARBA" id="ARBA00008114"/>
    </source>
</evidence>
<organism evidence="12 13">
    <name type="scientific">Thermogemmata fonticola</name>
    <dbReference type="NCBI Taxonomy" id="2755323"/>
    <lineage>
        <taxon>Bacteria</taxon>
        <taxon>Pseudomonadati</taxon>
        <taxon>Planctomycetota</taxon>
        <taxon>Planctomycetia</taxon>
        <taxon>Gemmatales</taxon>
        <taxon>Gemmataceae</taxon>
        <taxon>Thermogemmata</taxon>
    </lineage>
</organism>
<dbReference type="GO" id="GO:0015086">
    <property type="term" value="F:cadmium ion transmembrane transporter activity"/>
    <property type="evidence" value="ECO:0007669"/>
    <property type="project" value="TreeGrafter"/>
</dbReference>
<evidence type="ECO:0000256" key="4">
    <source>
        <dbReference type="ARBA" id="ARBA00022475"/>
    </source>
</evidence>
<dbReference type="Pfam" id="PF16916">
    <property type="entry name" value="ZT_dimer"/>
    <property type="match status" value="1"/>
</dbReference>
<feature type="domain" description="Cation efflux protein cytoplasmic" evidence="11">
    <location>
        <begin position="212"/>
        <end position="290"/>
    </location>
</feature>
<dbReference type="FunFam" id="3.30.70.1350:FF:000002">
    <property type="entry name" value="Ferrous-iron efflux pump FieF"/>
    <property type="match status" value="1"/>
</dbReference>
<comment type="similarity">
    <text evidence="2">Belongs to the cation diffusion facilitator (CDF) transporter (TC 2.A.4) family.</text>
</comment>
<evidence type="ECO:0000256" key="1">
    <source>
        <dbReference type="ARBA" id="ARBA00004651"/>
    </source>
</evidence>
<sequence length="329" mass="36292">MADNREPVQVRWPLVLSIGAAVLTLALKAGAAWWTGSVGLLTDALESLVNLTAAATAYIVVWYAARPADRTHAFGHEKIEYFSSGLEGVLIGVAGIGTAAYALQRWWQPVPLQGLETGTIIGAIAAAINWLVARVLLQEARRIGSIVLEADGRHLMSDVWTSAAVLAGLLLVLWTGWTWIDSLLALGVSLNIIWTGSELVVRSFHGLMDRALPEAEQERIREVLRQQLGDREATFHMLRTRRAGQRRFVEFHLLLPGATPIRAGHQLVHSLEEALRREFPGTEVMVHLEPIEESCSWEKEELARLGEVTEPNSTKGQPKPTGMAERTRK</sequence>
<dbReference type="InterPro" id="IPR027470">
    <property type="entry name" value="Cation_efflux_CTD"/>
</dbReference>
<keyword evidence="3" id="KW-0813">Transport</keyword>
<feature type="region of interest" description="Disordered" evidence="8">
    <location>
        <begin position="304"/>
        <end position="329"/>
    </location>
</feature>
<dbReference type="SUPFAM" id="SSF161111">
    <property type="entry name" value="Cation efflux protein transmembrane domain-like"/>
    <property type="match status" value="1"/>
</dbReference>
<dbReference type="RefSeq" id="WP_194539333.1">
    <property type="nucleotide sequence ID" value="NZ_JACEFB010000014.1"/>
</dbReference>
<dbReference type="NCBIfam" id="TIGR01297">
    <property type="entry name" value="CDF"/>
    <property type="match status" value="1"/>
</dbReference>
<keyword evidence="13" id="KW-1185">Reference proteome</keyword>
<accession>A0A7V8VGP0</accession>
<dbReference type="PANTHER" id="PTHR43840">
    <property type="entry name" value="MITOCHONDRIAL METAL TRANSPORTER 1-RELATED"/>
    <property type="match status" value="1"/>
</dbReference>
<keyword evidence="7 9" id="KW-0472">Membrane</keyword>
<evidence type="ECO:0000256" key="9">
    <source>
        <dbReference type="SAM" id="Phobius"/>
    </source>
</evidence>
<keyword evidence="4" id="KW-1003">Cell membrane</keyword>
<evidence type="ECO:0000256" key="8">
    <source>
        <dbReference type="SAM" id="MobiDB-lite"/>
    </source>
</evidence>
<evidence type="ECO:0000313" key="13">
    <source>
        <dbReference type="Proteomes" id="UP000542342"/>
    </source>
</evidence>
<dbReference type="GO" id="GO:0006882">
    <property type="term" value="P:intracellular zinc ion homeostasis"/>
    <property type="evidence" value="ECO:0007669"/>
    <property type="project" value="TreeGrafter"/>
</dbReference>
<evidence type="ECO:0000256" key="5">
    <source>
        <dbReference type="ARBA" id="ARBA00022692"/>
    </source>
</evidence>
<dbReference type="InterPro" id="IPR058533">
    <property type="entry name" value="Cation_efflux_TM"/>
</dbReference>
<dbReference type="Pfam" id="PF01545">
    <property type="entry name" value="Cation_efflux"/>
    <property type="match status" value="1"/>
</dbReference>
<evidence type="ECO:0000259" key="10">
    <source>
        <dbReference type="Pfam" id="PF01545"/>
    </source>
</evidence>
<feature type="transmembrane region" description="Helical" evidence="9">
    <location>
        <begin position="47"/>
        <end position="65"/>
    </location>
</feature>
<proteinExistence type="inferred from homology"/>
<dbReference type="EMBL" id="JACEFB010000014">
    <property type="protein sequence ID" value="MBA2227472.1"/>
    <property type="molecule type" value="Genomic_DNA"/>
</dbReference>
<gene>
    <name evidence="12" type="ORF">H0921_15035</name>
</gene>
<evidence type="ECO:0000256" key="7">
    <source>
        <dbReference type="ARBA" id="ARBA00023136"/>
    </source>
</evidence>
<feature type="transmembrane region" description="Helical" evidence="9">
    <location>
        <begin position="12"/>
        <end position="35"/>
    </location>
</feature>
<dbReference type="GO" id="GO:0015093">
    <property type="term" value="F:ferrous iron transmembrane transporter activity"/>
    <property type="evidence" value="ECO:0007669"/>
    <property type="project" value="TreeGrafter"/>
</dbReference>
<dbReference type="InterPro" id="IPR050291">
    <property type="entry name" value="CDF_Transporter"/>
</dbReference>
<feature type="transmembrane region" description="Helical" evidence="9">
    <location>
        <begin position="86"/>
        <end position="107"/>
    </location>
</feature>
<feature type="domain" description="Cation efflux protein transmembrane" evidence="10">
    <location>
        <begin position="14"/>
        <end position="208"/>
    </location>
</feature>
<name>A0A7V8VGP0_9BACT</name>
<dbReference type="InterPro" id="IPR002524">
    <property type="entry name" value="Cation_efflux"/>
</dbReference>
<dbReference type="GO" id="GO:0015341">
    <property type="term" value="F:zinc efflux antiporter activity"/>
    <property type="evidence" value="ECO:0007669"/>
    <property type="project" value="TreeGrafter"/>
</dbReference>
<evidence type="ECO:0000313" key="12">
    <source>
        <dbReference type="EMBL" id="MBA2227472.1"/>
    </source>
</evidence>
<dbReference type="Proteomes" id="UP000542342">
    <property type="component" value="Unassembled WGS sequence"/>
</dbReference>
<dbReference type="AlphaFoldDB" id="A0A7V8VGP0"/>
<evidence type="ECO:0000256" key="3">
    <source>
        <dbReference type="ARBA" id="ARBA00022448"/>
    </source>
</evidence>
<comment type="caution">
    <text evidence="12">The sequence shown here is derived from an EMBL/GenBank/DDBJ whole genome shotgun (WGS) entry which is preliminary data.</text>
</comment>
<dbReference type="InterPro" id="IPR036837">
    <property type="entry name" value="Cation_efflux_CTD_sf"/>
</dbReference>
<dbReference type="Gene3D" id="3.30.70.1350">
    <property type="entry name" value="Cation efflux protein, cytoplasmic domain"/>
    <property type="match status" value="1"/>
</dbReference>
<keyword evidence="5 9" id="KW-0812">Transmembrane</keyword>
<dbReference type="SUPFAM" id="SSF160240">
    <property type="entry name" value="Cation efflux protein cytoplasmic domain-like"/>
    <property type="match status" value="1"/>
</dbReference>
<reference evidence="12 13" key="1">
    <citation type="submission" date="2020-07" db="EMBL/GenBank/DDBJ databases">
        <title>Thermogemmata thermophila gen. nov., sp. nov., a novel moderate thermophilic planctomycete from a Kamchatka hot spring.</title>
        <authorList>
            <person name="Elcheninov A.G."/>
            <person name="Podosokorskaya O.A."/>
            <person name="Kovaleva O.L."/>
            <person name="Novikov A."/>
            <person name="Bonch-Osmolovskaya E.A."/>
            <person name="Toshchakov S.V."/>
            <person name="Kublanov I.V."/>
        </authorList>
    </citation>
    <scope>NUCLEOTIDE SEQUENCE [LARGE SCALE GENOMIC DNA]</scope>
    <source>
        <strain evidence="12 13">2918</strain>
    </source>
</reference>
<dbReference type="PANTHER" id="PTHR43840:SF15">
    <property type="entry name" value="MITOCHONDRIAL METAL TRANSPORTER 1-RELATED"/>
    <property type="match status" value="1"/>
</dbReference>
<feature type="transmembrane region" description="Helical" evidence="9">
    <location>
        <begin position="158"/>
        <end position="177"/>
    </location>
</feature>
<dbReference type="InterPro" id="IPR027469">
    <property type="entry name" value="Cation_efflux_TMD_sf"/>
</dbReference>
<comment type="subcellular location">
    <subcellularLocation>
        <location evidence="1">Cell membrane</location>
        <topology evidence="1">Multi-pass membrane protein</topology>
    </subcellularLocation>
</comment>
<dbReference type="Gene3D" id="1.20.1510.10">
    <property type="entry name" value="Cation efflux protein transmembrane domain"/>
    <property type="match status" value="1"/>
</dbReference>
<evidence type="ECO:0000256" key="6">
    <source>
        <dbReference type="ARBA" id="ARBA00022989"/>
    </source>
</evidence>
<dbReference type="GO" id="GO:0005886">
    <property type="term" value="C:plasma membrane"/>
    <property type="evidence" value="ECO:0007669"/>
    <property type="project" value="UniProtKB-SubCell"/>
</dbReference>
<protein>
    <submittedName>
        <fullName evidence="12">Cation transporter</fullName>
    </submittedName>
</protein>
<feature type="transmembrane region" description="Helical" evidence="9">
    <location>
        <begin position="119"/>
        <end position="137"/>
    </location>
</feature>
<evidence type="ECO:0000259" key="11">
    <source>
        <dbReference type="Pfam" id="PF16916"/>
    </source>
</evidence>
<keyword evidence="6 9" id="KW-1133">Transmembrane helix</keyword>